<protein>
    <recommendedName>
        <fullName evidence="3">Glycosyltransferase</fullName>
    </recommendedName>
</protein>
<evidence type="ECO:0000313" key="1">
    <source>
        <dbReference type="EMBL" id="SHJ88322.1"/>
    </source>
</evidence>
<evidence type="ECO:0000313" key="2">
    <source>
        <dbReference type="Proteomes" id="UP000184465"/>
    </source>
</evidence>
<dbReference type="Pfam" id="PF09837">
    <property type="entry name" value="DUF2064"/>
    <property type="match status" value="1"/>
</dbReference>
<proteinExistence type="predicted"/>
<dbReference type="Gene3D" id="3.90.550.10">
    <property type="entry name" value="Spore Coat Polysaccharide Biosynthesis Protein SpsA, Chain A"/>
    <property type="match status" value="1"/>
</dbReference>
<evidence type="ECO:0008006" key="3">
    <source>
        <dbReference type="Google" id="ProtNLM"/>
    </source>
</evidence>
<dbReference type="Proteomes" id="UP000184465">
    <property type="component" value="Unassembled WGS sequence"/>
</dbReference>
<reference evidence="2" key="1">
    <citation type="submission" date="2016-11" db="EMBL/GenBank/DDBJ databases">
        <authorList>
            <person name="Varghese N."/>
            <person name="Submissions S."/>
        </authorList>
    </citation>
    <scope>NUCLEOTIDE SEQUENCE [LARGE SCALE GENOMIC DNA]</scope>
    <source>
        <strain evidence="2">DSM 15212 / CIP 107654 / DViRD3</strain>
    </source>
</reference>
<accession>A0A1M6MY28</accession>
<dbReference type="STRING" id="1121301.SAMN02745912_01477"/>
<dbReference type="PANTHER" id="PTHR36529:SF1">
    <property type="entry name" value="GLYCOSYLTRANSFERASE"/>
    <property type="match status" value="1"/>
</dbReference>
<sequence length="235" mass="27176">MKALILMTRVPMPGRTKTRLMKILSGEECANLHKCFLLDLFNVFEFIKEDIDIYLTYTPEESFFLMKDYIPGYIKCFPQHGKNLGEKMFNGFRYLFNKGYTKLALMGADIPDIQPDDIKKSFEVLENSDVVLGPTTDGGYYFIGMKKAYENLFEDKLKWGNKSVLEGTIDIANGLDLEIGFANKFRDIDTKEDLIAFIEEIDNKKDRLDVVPYNTINYLNNLWSDKHYVKGYSKG</sequence>
<keyword evidence="2" id="KW-1185">Reference proteome</keyword>
<organism evidence="1 2">
    <name type="scientific">Paramaledivibacter caminithermalis (strain DSM 15212 / CIP 107654 / DViRD3)</name>
    <name type="common">Clostridium caminithermale</name>
    <dbReference type="NCBI Taxonomy" id="1121301"/>
    <lineage>
        <taxon>Bacteria</taxon>
        <taxon>Bacillati</taxon>
        <taxon>Bacillota</taxon>
        <taxon>Clostridia</taxon>
        <taxon>Peptostreptococcales</taxon>
        <taxon>Caminicellaceae</taxon>
        <taxon>Paramaledivibacter</taxon>
    </lineage>
</organism>
<dbReference type="OrthoDB" id="9810303at2"/>
<gene>
    <name evidence="1" type="ORF">SAMN02745912_01477</name>
</gene>
<dbReference type="AlphaFoldDB" id="A0A1M6MY28"/>
<dbReference type="PANTHER" id="PTHR36529">
    <property type="entry name" value="SLL1095 PROTEIN"/>
    <property type="match status" value="1"/>
</dbReference>
<dbReference type="InterPro" id="IPR029044">
    <property type="entry name" value="Nucleotide-diphossugar_trans"/>
</dbReference>
<dbReference type="EMBL" id="FRAG01000013">
    <property type="protein sequence ID" value="SHJ88322.1"/>
    <property type="molecule type" value="Genomic_DNA"/>
</dbReference>
<dbReference type="InterPro" id="IPR018641">
    <property type="entry name" value="Trfase_1_rSAM/seldom-assoc"/>
</dbReference>
<name>A0A1M6MY28_PARC5</name>
<dbReference type="NCBIfam" id="TIGR04282">
    <property type="entry name" value="glyco_like_cofC"/>
    <property type="match status" value="1"/>
</dbReference>
<dbReference type="SUPFAM" id="SSF53448">
    <property type="entry name" value="Nucleotide-diphospho-sugar transferases"/>
    <property type="match status" value="1"/>
</dbReference>